<gene>
    <name evidence="1" type="ORF">FGO68_gene9297</name>
</gene>
<reference evidence="1" key="1">
    <citation type="submission" date="2019-06" db="EMBL/GenBank/DDBJ databases">
        <authorList>
            <person name="Zheng W."/>
        </authorList>
    </citation>
    <scope>NUCLEOTIDE SEQUENCE</scope>
    <source>
        <strain evidence="1">QDHG01</strain>
    </source>
</reference>
<evidence type="ECO:0000313" key="2">
    <source>
        <dbReference type="Proteomes" id="UP000785679"/>
    </source>
</evidence>
<dbReference type="AlphaFoldDB" id="A0A8J8NAJ7"/>
<dbReference type="EMBL" id="RRYP01030499">
    <property type="protein sequence ID" value="TNV71144.1"/>
    <property type="molecule type" value="Genomic_DNA"/>
</dbReference>
<comment type="caution">
    <text evidence="1">The sequence shown here is derived from an EMBL/GenBank/DDBJ whole genome shotgun (WGS) entry which is preliminary data.</text>
</comment>
<proteinExistence type="predicted"/>
<sequence length="91" mass="10786">MTATNPNHQASTFGPRKYFLTMSQMDFSSLLKLLRKTLELLIIYFKDRSLTRRKDLTSMMALKEQQLPRYILRRISQAQQEMSFLLLSQEP</sequence>
<protein>
    <submittedName>
        <fullName evidence="1">Uncharacterized protein</fullName>
    </submittedName>
</protein>
<keyword evidence="2" id="KW-1185">Reference proteome</keyword>
<accession>A0A8J8NAJ7</accession>
<evidence type="ECO:0000313" key="1">
    <source>
        <dbReference type="EMBL" id="TNV71144.1"/>
    </source>
</evidence>
<organism evidence="1 2">
    <name type="scientific">Halteria grandinella</name>
    <dbReference type="NCBI Taxonomy" id="5974"/>
    <lineage>
        <taxon>Eukaryota</taxon>
        <taxon>Sar</taxon>
        <taxon>Alveolata</taxon>
        <taxon>Ciliophora</taxon>
        <taxon>Intramacronucleata</taxon>
        <taxon>Spirotrichea</taxon>
        <taxon>Stichotrichia</taxon>
        <taxon>Sporadotrichida</taxon>
        <taxon>Halteriidae</taxon>
        <taxon>Halteria</taxon>
    </lineage>
</organism>
<name>A0A8J8NAJ7_HALGN</name>
<dbReference type="Proteomes" id="UP000785679">
    <property type="component" value="Unassembled WGS sequence"/>
</dbReference>